<evidence type="ECO:0000313" key="2">
    <source>
        <dbReference type="EMBL" id="TNM23639.1"/>
    </source>
</evidence>
<evidence type="ECO:0000313" key="3">
    <source>
        <dbReference type="Proteomes" id="UP000311713"/>
    </source>
</evidence>
<organism evidence="2 3">
    <name type="scientific">Streptomyces sedi</name>
    <dbReference type="NCBI Taxonomy" id="555059"/>
    <lineage>
        <taxon>Bacteria</taxon>
        <taxon>Bacillati</taxon>
        <taxon>Actinomycetota</taxon>
        <taxon>Actinomycetes</taxon>
        <taxon>Kitasatosporales</taxon>
        <taxon>Streptomycetaceae</taxon>
        <taxon>Streptomyces</taxon>
    </lineage>
</organism>
<feature type="chain" id="PRO_5038393691" description="Secreted protein" evidence="1">
    <location>
        <begin position="23"/>
        <end position="113"/>
    </location>
</feature>
<dbReference type="Proteomes" id="UP000311713">
    <property type="component" value="Unassembled WGS sequence"/>
</dbReference>
<reference evidence="2 3" key="1">
    <citation type="submission" date="2019-06" db="EMBL/GenBank/DDBJ databases">
        <title>Draft genome of Streptomyces sedi sp. JCM16909.</title>
        <authorList>
            <person name="Klykleung N."/>
            <person name="Tanasupawat S."/>
            <person name="Kudo T."/>
            <person name="Yuki M."/>
            <person name="Ohkuma M."/>
        </authorList>
    </citation>
    <scope>NUCLEOTIDE SEQUENCE [LARGE SCALE GENOMIC DNA]</scope>
    <source>
        <strain evidence="2 3">JCM 16909</strain>
    </source>
</reference>
<name>A0A5C4UKQ8_9ACTN</name>
<keyword evidence="3" id="KW-1185">Reference proteome</keyword>
<dbReference type="AlphaFoldDB" id="A0A5C4UKQ8"/>
<protein>
    <recommendedName>
        <fullName evidence="4">Secreted protein</fullName>
    </recommendedName>
</protein>
<dbReference type="RefSeq" id="WP_139650246.1">
    <property type="nucleotide sequence ID" value="NZ_VDGT01000039.1"/>
</dbReference>
<feature type="signal peptide" evidence="1">
    <location>
        <begin position="1"/>
        <end position="22"/>
    </location>
</feature>
<accession>A0A5C4UKQ8</accession>
<keyword evidence="1" id="KW-0732">Signal</keyword>
<sequence>MRHRALLLAFFLVPAFFGVVHLADALTAPDEVVCPGENVREGEEHPGPMRPGDTECAVLKGSIGTGSRTYEQQRRVQSAERQSDAVGGTLLLVYGAGGALVTWSAARPRAARD</sequence>
<dbReference type="OrthoDB" id="4248230at2"/>
<comment type="caution">
    <text evidence="2">The sequence shown here is derived from an EMBL/GenBank/DDBJ whole genome shotgun (WGS) entry which is preliminary data.</text>
</comment>
<evidence type="ECO:0008006" key="4">
    <source>
        <dbReference type="Google" id="ProtNLM"/>
    </source>
</evidence>
<dbReference type="EMBL" id="VDGT01000039">
    <property type="protein sequence ID" value="TNM23639.1"/>
    <property type="molecule type" value="Genomic_DNA"/>
</dbReference>
<gene>
    <name evidence="2" type="ORF">FH715_27790</name>
</gene>
<proteinExistence type="predicted"/>
<evidence type="ECO:0000256" key="1">
    <source>
        <dbReference type="SAM" id="SignalP"/>
    </source>
</evidence>